<feature type="binding site" evidence="11">
    <location>
        <position position="720"/>
    </location>
    <ligand>
        <name>Zn(2+)</name>
        <dbReference type="ChEBI" id="CHEBI:29105"/>
    </ligand>
</feature>
<comment type="cofactor">
    <cofactor evidence="11">
        <name>Zn(2+)</name>
        <dbReference type="ChEBI" id="CHEBI:29105"/>
    </cofactor>
    <text evidence="11">Binds 1 zinc ion per subunit.</text>
</comment>
<dbReference type="CDD" id="cd00673">
    <property type="entry name" value="AlaRS_core"/>
    <property type="match status" value="1"/>
</dbReference>
<reference evidence="14" key="1">
    <citation type="submission" date="2023-05" db="EMBL/GenBank/DDBJ databases">
        <title>Anaerotaeda fermentans gen. nov., sp. nov., a novel anaerobic planctomycete of the new family within the order Sedimentisphaerales isolated from Taman Peninsula, Russia.</title>
        <authorList>
            <person name="Khomyakova M.A."/>
            <person name="Merkel A.Y."/>
            <person name="Slobodkin A.I."/>
        </authorList>
    </citation>
    <scope>NUCLEOTIDE SEQUENCE</scope>
    <source>
        <strain evidence="14">M17dextr</strain>
    </source>
</reference>
<dbReference type="InterPro" id="IPR018163">
    <property type="entry name" value="Thr/Ala-tRNA-synth_IIc_edit"/>
</dbReference>
<dbReference type="NCBIfam" id="TIGR00344">
    <property type="entry name" value="alaS"/>
    <property type="match status" value="1"/>
</dbReference>
<keyword evidence="5 11" id="KW-0547">Nucleotide-binding</keyword>
<keyword evidence="12" id="KW-0175">Coiled coil</keyword>
<dbReference type="FunFam" id="3.30.930.10:FF:000011">
    <property type="entry name" value="Alanine--tRNA ligase, cytoplasmic"/>
    <property type="match status" value="1"/>
</dbReference>
<comment type="caution">
    <text evidence="14">The sequence shown here is derived from an EMBL/GenBank/DDBJ whole genome shotgun (WGS) entry which is preliminary data.</text>
</comment>
<comment type="subcellular location">
    <subcellularLocation>
        <location evidence="11">Cytoplasm</location>
    </subcellularLocation>
</comment>
<keyword evidence="4 11" id="KW-0479">Metal-binding</keyword>
<dbReference type="EC" id="6.1.1.7" evidence="11"/>
<organism evidence="14 15">
    <name type="scientific">Anaerobaca lacustris</name>
    <dbReference type="NCBI Taxonomy" id="3044600"/>
    <lineage>
        <taxon>Bacteria</taxon>
        <taxon>Pseudomonadati</taxon>
        <taxon>Planctomycetota</taxon>
        <taxon>Phycisphaerae</taxon>
        <taxon>Sedimentisphaerales</taxon>
        <taxon>Anaerobacaceae</taxon>
        <taxon>Anaerobaca</taxon>
    </lineage>
</organism>
<name>A0AAW6TWT9_9BACT</name>
<dbReference type="GO" id="GO:0005737">
    <property type="term" value="C:cytoplasm"/>
    <property type="evidence" value="ECO:0007669"/>
    <property type="project" value="UniProtKB-SubCell"/>
</dbReference>
<dbReference type="GO" id="GO:0004813">
    <property type="term" value="F:alanine-tRNA ligase activity"/>
    <property type="evidence" value="ECO:0007669"/>
    <property type="project" value="UniProtKB-UniRule"/>
</dbReference>
<sequence>MNQQNNLTRGANNVLTAREIRKSFIDFFLERGHTFVPSSPIVPHGDETLLFTNAGMNQFKDIFVGLTAPQWPRAANSQKCLRVSGKHNDLEEVGKDTYHHTFFEMLGNWSFGDYFKAEAIAWAWELLTKVWQINPDQLWASVFAGDEKDGLPKDEEAARLWTKVTPIPPERVLGFGKKDNFWEMGDTGPCGPCSEIHIDLGPDACNMKGVPGHTCGVNGDCARFIELWNLVFIQYNRQPSGNLVPLAAHGVDTGAGLERIVAVLQNKRSNYDTDLFMPIIERTSELCGHTYTARLGNKTDNAFRVIADHIRTLVFAITDGATPSNDGRGYVIRRILRRASRFGRELDLHEPFLHKLVPVVVDMLGEAFPEIAERAQHVTTVVEAEEASFGRTLDRGLDIFRGAADRAATTPDKTIPGDDAFQLYDTYGFPLDLTQLMAQERGLAVDTGRFAQLMDEQRQRARAAKKSDALLANLTDSELPTTDDQPKYEVDRCESTLLGWIDPDGFKKQGQVPAGVEVGLILDKTCFYAESGGQVGDCGVIQAAGRRPETGEEPTAYGLQPPASFVVENTTKIANCVVHRGKLAEGALGAGQAVTATVSKDRNAIKKNHTATHLLQWALQQVLGKSVTQQGSYVGPDYLRFDFTYPKAPTKDELARVEALVREKIASDLPVTWRVMAKDDAQKLGAMALFGEKYGEEVRVVAVGAGSENEIDRAFSREFCGGTHVDQLGSIGGFKIVKEESISAGVRRITAMTGAALMGYLEQAGEIVDRIAALLQIPAEKLADRVAQLLEDNKKLSRELKTASKATGPDTLAEARDLLDACEKAGDSSIIVGRLASTSIERAREAVDMLKKKAGSAAIVLGFEDDGKVVLLAGVTDDLVKKGLKAGDVIKEIAPIVGGGGGGRPQMAQAGGKDPAKLDEALAQARELIRQKLS</sequence>
<dbReference type="InterPro" id="IPR018165">
    <property type="entry name" value="Ala-tRNA-synth_IIc_core"/>
</dbReference>
<evidence type="ECO:0000256" key="6">
    <source>
        <dbReference type="ARBA" id="ARBA00022833"/>
    </source>
</evidence>
<evidence type="ECO:0000256" key="8">
    <source>
        <dbReference type="ARBA" id="ARBA00022884"/>
    </source>
</evidence>
<keyword evidence="2 11" id="KW-0820">tRNA-binding</keyword>
<dbReference type="SUPFAM" id="SSF55186">
    <property type="entry name" value="ThrRS/AlaRS common domain"/>
    <property type="match status" value="1"/>
</dbReference>
<dbReference type="PROSITE" id="PS50860">
    <property type="entry name" value="AA_TRNA_LIGASE_II_ALA"/>
    <property type="match status" value="1"/>
</dbReference>
<dbReference type="RefSeq" id="WP_349244297.1">
    <property type="nucleotide sequence ID" value="NZ_JASCXX010000007.1"/>
</dbReference>
<dbReference type="FunFam" id="3.30.980.10:FF:000004">
    <property type="entry name" value="Alanine--tRNA ligase, cytoplasmic"/>
    <property type="match status" value="1"/>
</dbReference>
<dbReference type="Pfam" id="PF07973">
    <property type="entry name" value="tRNA_SAD"/>
    <property type="match status" value="1"/>
</dbReference>
<keyword evidence="7 11" id="KW-0067">ATP-binding</keyword>
<accession>A0AAW6TWT9</accession>
<dbReference type="InterPro" id="IPR018164">
    <property type="entry name" value="Ala-tRNA-synth_IIc_N"/>
</dbReference>
<dbReference type="Pfam" id="PF02272">
    <property type="entry name" value="DHHA1"/>
    <property type="match status" value="1"/>
</dbReference>
<dbReference type="Gene3D" id="3.30.54.20">
    <property type="match status" value="1"/>
</dbReference>
<proteinExistence type="inferred from homology"/>
<protein>
    <recommendedName>
        <fullName evidence="11">Alanine--tRNA ligase</fullName>
        <ecNumber evidence="11">6.1.1.7</ecNumber>
    </recommendedName>
    <alternativeName>
        <fullName evidence="11">Alanyl-tRNA synthetase</fullName>
        <shortName evidence="11">AlaRS</shortName>
    </alternativeName>
</protein>
<keyword evidence="6 11" id="KW-0862">Zinc</keyword>
<evidence type="ECO:0000256" key="10">
    <source>
        <dbReference type="ARBA" id="ARBA00023146"/>
    </source>
</evidence>
<evidence type="ECO:0000256" key="3">
    <source>
        <dbReference type="ARBA" id="ARBA00022598"/>
    </source>
</evidence>
<evidence type="ECO:0000256" key="1">
    <source>
        <dbReference type="ARBA" id="ARBA00008226"/>
    </source>
</evidence>
<keyword evidence="10 11" id="KW-0030">Aminoacyl-tRNA synthetase</keyword>
<comment type="domain">
    <text evidence="11">Consists of three domains; the N-terminal catalytic domain, the editing domain and the C-terminal C-Ala domain. The editing domain removes incorrectly charged amino acids, while the C-Ala domain, along with tRNA(Ala), serves as a bridge to cooperatively bring together the editing and aminoacylation centers thus stimulating deacylation of misacylated tRNAs.</text>
</comment>
<dbReference type="EMBL" id="JASCXX010000007">
    <property type="protein sequence ID" value="MDI6448887.1"/>
    <property type="molecule type" value="Genomic_DNA"/>
</dbReference>
<dbReference type="InterPro" id="IPR018162">
    <property type="entry name" value="Ala-tRNA-ligase_IIc_anticod-bd"/>
</dbReference>
<evidence type="ECO:0000313" key="15">
    <source>
        <dbReference type="Proteomes" id="UP001431776"/>
    </source>
</evidence>
<dbReference type="Pfam" id="PF01411">
    <property type="entry name" value="tRNA-synt_2c"/>
    <property type="match status" value="1"/>
</dbReference>
<feature type="binding site" evidence="11">
    <location>
        <position position="613"/>
    </location>
    <ligand>
        <name>Zn(2+)</name>
        <dbReference type="ChEBI" id="CHEBI:29105"/>
    </ligand>
</feature>
<dbReference type="InterPro" id="IPR003156">
    <property type="entry name" value="DHHA1_dom"/>
</dbReference>
<evidence type="ECO:0000259" key="13">
    <source>
        <dbReference type="PROSITE" id="PS50860"/>
    </source>
</evidence>
<dbReference type="GO" id="GO:0002161">
    <property type="term" value="F:aminoacyl-tRNA deacylase activity"/>
    <property type="evidence" value="ECO:0007669"/>
    <property type="project" value="TreeGrafter"/>
</dbReference>
<dbReference type="GO" id="GO:0008270">
    <property type="term" value="F:zinc ion binding"/>
    <property type="evidence" value="ECO:0007669"/>
    <property type="project" value="UniProtKB-UniRule"/>
</dbReference>
<keyword evidence="15" id="KW-1185">Reference proteome</keyword>
<evidence type="ECO:0000256" key="5">
    <source>
        <dbReference type="ARBA" id="ARBA00022741"/>
    </source>
</evidence>
<dbReference type="PANTHER" id="PTHR11777">
    <property type="entry name" value="ALANYL-TRNA SYNTHETASE"/>
    <property type="match status" value="1"/>
</dbReference>
<evidence type="ECO:0000256" key="4">
    <source>
        <dbReference type="ARBA" id="ARBA00022723"/>
    </source>
</evidence>
<comment type="catalytic activity">
    <reaction evidence="11">
        <text>tRNA(Ala) + L-alanine + ATP = L-alanyl-tRNA(Ala) + AMP + diphosphate</text>
        <dbReference type="Rhea" id="RHEA:12540"/>
        <dbReference type="Rhea" id="RHEA-COMP:9657"/>
        <dbReference type="Rhea" id="RHEA-COMP:9923"/>
        <dbReference type="ChEBI" id="CHEBI:30616"/>
        <dbReference type="ChEBI" id="CHEBI:33019"/>
        <dbReference type="ChEBI" id="CHEBI:57972"/>
        <dbReference type="ChEBI" id="CHEBI:78442"/>
        <dbReference type="ChEBI" id="CHEBI:78497"/>
        <dbReference type="ChEBI" id="CHEBI:456215"/>
        <dbReference type="EC" id="6.1.1.7"/>
    </reaction>
</comment>
<dbReference type="Proteomes" id="UP001431776">
    <property type="component" value="Unassembled WGS sequence"/>
</dbReference>
<dbReference type="InterPro" id="IPR023033">
    <property type="entry name" value="Ala_tRNA_ligase_euk/bac"/>
</dbReference>
<evidence type="ECO:0000256" key="12">
    <source>
        <dbReference type="SAM" id="Coils"/>
    </source>
</evidence>
<dbReference type="PRINTS" id="PR00980">
    <property type="entry name" value="TRNASYNTHALA"/>
</dbReference>
<evidence type="ECO:0000256" key="2">
    <source>
        <dbReference type="ARBA" id="ARBA00022555"/>
    </source>
</evidence>
<dbReference type="HAMAP" id="MF_00036_B">
    <property type="entry name" value="Ala_tRNA_synth_B"/>
    <property type="match status" value="1"/>
</dbReference>
<dbReference type="AlphaFoldDB" id="A0AAW6TWT9"/>
<dbReference type="SUPFAM" id="SSF101353">
    <property type="entry name" value="Putative anticodon-binding domain of alanyl-tRNA synthetase (AlaRS)"/>
    <property type="match status" value="1"/>
</dbReference>
<feature type="binding site" evidence="11">
    <location>
        <position position="609"/>
    </location>
    <ligand>
        <name>Zn(2+)</name>
        <dbReference type="ChEBI" id="CHEBI:29105"/>
    </ligand>
</feature>
<dbReference type="SUPFAM" id="SSF55681">
    <property type="entry name" value="Class II aaRS and biotin synthetases"/>
    <property type="match status" value="1"/>
</dbReference>
<dbReference type="SUPFAM" id="SSF50447">
    <property type="entry name" value="Translation proteins"/>
    <property type="match status" value="1"/>
</dbReference>
<keyword evidence="11" id="KW-0963">Cytoplasm</keyword>
<dbReference type="GO" id="GO:0000049">
    <property type="term" value="F:tRNA binding"/>
    <property type="evidence" value="ECO:0007669"/>
    <property type="project" value="UniProtKB-KW"/>
</dbReference>
<dbReference type="Gene3D" id="2.40.30.130">
    <property type="match status" value="1"/>
</dbReference>
<feature type="domain" description="Alanyl-transfer RNA synthetases family profile" evidence="13">
    <location>
        <begin position="15"/>
        <end position="763"/>
    </location>
</feature>
<comment type="function">
    <text evidence="11">Catalyzes the attachment of alanine to tRNA(Ala) in a two-step reaction: alanine is first activated by ATP to form Ala-AMP and then transferred to the acceptor end of tRNA(Ala). Also edits incorrectly charged Ser-tRNA(Ala) and Gly-tRNA(Ala) via its editing domain.</text>
</comment>
<evidence type="ECO:0000313" key="14">
    <source>
        <dbReference type="EMBL" id="MDI6448887.1"/>
    </source>
</evidence>
<feature type="coiled-coil region" evidence="12">
    <location>
        <begin position="779"/>
        <end position="806"/>
    </location>
</feature>
<dbReference type="GO" id="GO:0006419">
    <property type="term" value="P:alanyl-tRNA aminoacylation"/>
    <property type="evidence" value="ECO:0007669"/>
    <property type="project" value="UniProtKB-UniRule"/>
</dbReference>
<dbReference type="InterPro" id="IPR045864">
    <property type="entry name" value="aa-tRNA-synth_II/BPL/LPL"/>
</dbReference>
<dbReference type="InterPro" id="IPR012947">
    <property type="entry name" value="tRNA_SAD"/>
</dbReference>
<gene>
    <name evidence="11 14" type="primary">alaS</name>
    <name evidence="14" type="ORF">QJ522_07495</name>
</gene>
<feature type="binding site" evidence="11">
    <location>
        <position position="724"/>
    </location>
    <ligand>
        <name>Zn(2+)</name>
        <dbReference type="ChEBI" id="CHEBI:29105"/>
    </ligand>
</feature>
<dbReference type="FunFam" id="3.30.54.20:FF:000001">
    <property type="entry name" value="Alanine--tRNA ligase"/>
    <property type="match status" value="1"/>
</dbReference>
<keyword evidence="8 11" id="KW-0694">RNA-binding</keyword>
<evidence type="ECO:0000256" key="9">
    <source>
        <dbReference type="ARBA" id="ARBA00022917"/>
    </source>
</evidence>
<keyword evidence="9 11" id="KW-0648">Protein biosynthesis</keyword>
<dbReference type="SMART" id="SM00863">
    <property type="entry name" value="tRNA_SAD"/>
    <property type="match status" value="1"/>
</dbReference>
<dbReference type="Gene3D" id="3.10.310.40">
    <property type="match status" value="1"/>
</dbReference>
<dbReference type="FunFam" id="3.10.310.40:FF:000001">
    <property type="entry name" value="Alanine--tRNA ligase"/>
    <property type="match status" value="1"/>
</dbReference>
<evidence type="ECO:0000256" key="7">
    <source>
        <dbReference type="ARBA" id="ARBA00022840"/>
    </source>
</evidence>
<dbReference type="Gene3D" id="3.30.930.10">
    <property type="entry name" value="Bira Bifunctional Protein, Domain 2"/>
    <property type="match status" value="1"/>
</dbReference>
<dbReference type="GO" id="GO:0005524">
    <property type="term" value="F:ATP binding"/>
    <property type="evidence" value="ECO:0007669"/>
    <property type="project" value="UniProtKB-UniRule"/>
</dbReference>
<dbReference type="Gene3D" id="3.30.980.10">
    <property type="entry name" value="Threonyl-trna Synthetase, Chain A, domain 2"/>
    <property type="match status" value="1"/>
</dbReference>
<dbReference type="InterPro" id="IPR050058">
    <property type="entry name" value="Ala-tRNA_ligase"/>
</dbReference>
<keyword evidence="3 11" id="KW-0436">Ligase</keyword>
<dbReference type="InterPro" id="IPR002318">
    <property type="entry name" value="Ala-tRNA-lgiase_IIc"/>
</dbReference>
<evidence type="ECO:0000256" key="11">
    <source>
        <dbReference type="HAMAP-Rule" id="MF_00036"/>
    </source>
</evidence>
<dbReference type="InterPro" id="IPR009000">
    <property type="entry name" value="Transl_B-barrel_sf"/>
</dbReference>
<comment type="similarity">
    <text evidence="1 11">Belongs to the class-II aminoacyl-tRNA synthetase family.</text>
</comment>
<dbReference type="PANTHER" id="PTHR11777:SF9">
    <property type="entry name" value="ALANINE--TRNA LIGASE, CYTOPLASMIC"/>
    <property type="match status" value="1"/>
</dbReference>